<dbReference type="GO" id="GO:0008761">
    <property type="term" value="F:UDP-N-acetylglucosamine 2-epimerase activity"/>
    <property type="evidence" value="ECO:0007669"/>
    <property type="project" value="TreeGrafter"/>
</dbReference>
<dbReference type="Pfam" id="PF00480">
    <property type="entry name" value="ROK"/>
    <property type="match status" value="1"/>
</dbReference>
<dbReference type="AlphaFoldDB" id="A0A5D8QC11"/>
<dbReference type="Gene3D" id="3.30.420.40">
    <property type="match status" value="2"/>
</dbReference>
<dbReference type="PANTHER" id="PTHR18964">
    <property type="entry name" value="ROK (REPRESSOR, ORF, KINASE) FAMILY"/>
    <property type="match status" value="1"/>
</dbReference>
<dbReference type="PROSITE" id="PS01125">
    <property type="entry name" value="ROK"/>
    <property type="match status" value="1"/>
</dbReference>
<sequence length="314" mass="33366">MDIFAGIDLGGTNIEVALVDSDGRVLSHKTHATESVLGYERVIENIKDTLNEIKGDNQLRAIGLCSPGLLDVEKGVCLFAGNLGFRDVELKRPLEDAFGVPTFIENDVNAAALGEWRFGTGRGTENFILVMVGTGVGAGVVCDGHLLHGKSNATAEIGHTIVEKDGLFCNCGGRGCLEMYASATGIVRMMRQYINKGHYTSVVDEVQGNMDRITAAIVAKKATEGDSLSKHVINRAAEYLGVALVNYVNTFNPEVVAIGGGVARAGDVLLKPVEEFIKKRSMEVQARDVKIVQSTLGEDAGTVGAAAVAMDKVK</sequence>
<comment type="similarity">
    <text evidence="1">Belongs to the ROK (NagC/XylR) family.</text>
</comment>
<dbReference type="InterPro" id="IPR049874">
    <property type="entry name" value="ROK_cs"/>
</dbReference>
<gene>
    <name evidence="2" type="ORF">FWJ32_11695</name>
</gene>
<proteinExistence type="inferred from homology"/>
<dbReference type="RefSeq" id="WP_149546143.1">
    <property type="nucleotide sequence ID" value="NZ_VTPS01000022.1"/>
</dbReference>
<dbReference type="Proteomes" id="UP000322976">
    <property type="component" value="Unassembled WGS sequence"/>
</dbReference>
<evidence type="ECO:0000256" key="1">
    <source>
        <dbReference type="ARBA" id="ARBA00006479"/>
    </source>
</evidence>
<dbReference type="GO" id="GO:0009384">
    <property type="term" value="F:N-acylmannosamine kinase activity"/>
    <property type="evidence" value="ECO:0007669"/>
    <property type="project" value="TreeGrafter"/>
</dbReference>
<dbReference type="InterPro" id="IPR000600">
    <property type="entry name" value="ROK"/>
</dbReference>
<organism evidence="2 3">
    <name type="scientific">Calorimonas adulescens</name>
    <dbReference type="NCBI Taxonomy" id="2606906"/>
    <lineage>
        <taxon>Bacteria</taxon>
        <taxon>Bacillati</taxon>
        <taxon>Bacillota</taxon>
        <taxon>Clostridia</taxon>
        <taxon>Thermoanaerobacterales</taxon>
        <taxon>Thermoanaerobacteraceae</taxon>
        <taxon>Calorimonas</taxon>
    </lineage>
</organism>
<protein>
    <submittedName>
        <fullName evidence="2">ROK family protein</fullName>
    </submittedName>
</protein>
<keyword evidence="3" id="KW-1185">Reference proteome</keyword>
<dbReference type="EMBL" id="VTPS01000022">
    <property type="protein sequence ID" value="TZE80858.1"/>
    <property type="molecule type" value="Genomic_DNA"/>
</dbReference>
<dbReference type="SUPFAM" id="SSF53067">
    <property type="entry name" value="Actin-like ATPase domain"/>
    <property type="match status" value="1"/>
</dbReference>
<evidence type="ECO:0000313" key="3">
    <source>
        <dbReference type="Proteomes" id="UP000322976"/>
    </source>
</evidence>
<reference evidence="2 3" key="1">
    <citation type="submission" date="2019-08" db="EMBL/GenBank/DDBJ databases">
        <title>Calorimonas adulescens gen. nov., sp. nov., an anaerobic thermophilic bacterium from Sakhalin hot spring.</title>
        <authorList>
            <person name="Khomyakova M.A."/>
            <person name="Merkel A.Y."/>
            <person name="Novikov A."/>
            <person name="Bonch-Osmolovskaya E.A."/>
            <person name="Slobodkin A.I."/>
        </authorList>
    </citation>
    <scope>NUCLEOTIDE SEQUENCE [LARGE SCALE GENOMIC DNA]</scope>
    <source>
        <strain evidence="2 3">A05MB</strain>
    </source>
</reference>
<dbReference type="InterPro" id="IPR043129">
    <property type="entry name" value="ATPase_NBD"/>
</dbReference>
<dbReference type="PANTHER" id="PTHR18964:SF149">
    <property type="entry name" value="BIFUNCTIONAL UDP-N-ACETYLGLUCOSAMINE 2-EPIMERASE_N-ACETYLMANNOSAMINE KINASE"/>
    <property type="match status" value="1"/>
</dbReference>
<accession>A0A5D8QC11</accession>
<evidence type="ECO:0000313" key="2">
    <source>
        <dbReference type="EMBL" id="TZE80858.1"/>
    </source>
</evidence>
<comment type="caution">
    <text evidence="2">The sequence shown here is derived from an EMBL/GenBank/DDBJ whole genome shotgun (WGS) entry which is preliminary data.</text>
</comment>
<name>A0A5D8QC11_9THEO</name>